<accession>X1UHY7</accession>
<name>X1UHY7_9ZZZZ</name>
<evidence type="ECO:0008006" key="2">
    <source>
        <dbReference type="Google" id="ProtNLM"/>
    </source>
</evidence>
<proteinExistence type="predicted"/>
<reference evidence="1" key="1">
    <citation type="journal article" date="2014" name="Front. Microbiol.">
        <title>High frequency of phylogenetically diverse reductive dehalogenase-homologous genes in deep subseafloor sedimentary metagenomes.</title>
        <authorList>
            <person name="Kawai M."/>
            <person name="Futagami T."/>
            <person name="Toyoda A."/>
            <person name="Takaki Y."/>
            <person name="Nishi S."/>
            <person name="Hori S."/>
            <person name="Arai W."/>
            <person name="Tsubouchi T."/>
            <person name="Morono Y."/>
            <person name="Uchiyama I."/>
            <person name="Ito T."/>
            <person name="Fujiyama A."/>
            <person name="Inagaki F."/>
            <person name="Takami H."/>
        </authorList>
    </citation>
    <scope>NUCLEOTIDE SEQUENCE</scope>
    <source>
        <strain evidence="1">Expedition CK06-06</strain>
    </source>
</reference>
<feature type="non-terminal residue" evidence="1">
    <location>
        <position position="157"/>
    </location>
</feature>
<dbReference type="AlphaFoldDB" id="X1UHY7"/>
<comment type="caution">
    <text evidence="1">The sequence shown here is derived from an EMBL/GenBank/DDBJ whole genome shotgun (WGS) entry which is preliminary data.</text>
</comment>
<dbReference type="Gene3D" id="2.60.40.10">
    <property type="entry name" value="Immunoglobulins"/>
    <property type="match status" value="1"/>
</dbReference>
<gene>
    <name evidence="1" type="ORF">S12H4_59556</name>
</gene>
<feature type="non-terminal residue" evidence="1">
    <location>
        <position position="1"/>
    </location>
</feature>
<sequence>VKFYMNGAYQGADYTDGNGMAYLDITPTAVGTFTIKAVFEATTAYNRSEGTCTLTVKGKPKGAIISYEPPVELEEGKEVRIPTTIKNVGDAKGEFQMFLFDDVTNEQIEKEPCPRPLPCYWKDLEPGATYIETLDSDYWYGAMPDHDWNLRIEVRKS</sequence>
<organism evidence="1">
    <name type="scientific">marine sediment metagenome</name>
    <dbReference type="NCBI Taxonomy" id="412755"/>
    <lineage>
        <taxon>unclassified sequences</taxon>
        <taxon>metagenomes</taxon>
        <taxon>ecological metagenomes</taxon>
    </lineage>
</organism>
<dbReference type="EMBL" id="BARW01038950">
    <property type="protein sequence ID" value="GAJ17068.1"/>
    <property type="molecule type" value="Genomic_DNA"/>
</dbReference>
<protein>
    <recommendedName>
        <fullName evidence="2">CARDB domain-containing protein</fullName>
    </recommendedName>
</protein>
<evidence type="ECO:0000313" key="1">
    <source>
        <dbReference type="EMBL" id="GAJ17068.1"/>
    </source>
</evidence>
<dbReference type="InterPro" id="IPR013783">
    <property type="entry name" value="Ig-like_fold"/>
</dbReference>